<sequence>TIYSAHQDLVLVDMAWRPLIEALLGCCPLSTSREHNIGIYDTDMPMWGLREGGQTRSQALAKYPILAGSRCLGGIQPESSMCPAKDVATFIGGIKRTPPRSRVYQCSGQMSSEAVLSKLSGGPHITSLAKSMHVRSSAETSLPCTVSGDEPLSIIWSKDGVLVPLHDERYIISEEKSFYGKKSILRLRAAERSDTATFSCTATNPYGKATEGMRLIVQGAPDPPDDIVFSDLRSTSVVAKWNIPYSGNSDISSYTINYHPASEPEAARVVKVPGTSADATLQELIPATQYQFVIKASNALGDSIFSKPALVKTKMDDSLTPSRGSSAGSESGQDPCRTDQERLALPSPYPPARPASHSLWICERFCISSPRSRLNSHQPPGALSPTLACRIGVTAPTHGFPSSPRGNSRLPSPSRGASRPPYRCKNATSPPVKLAPTGGQPLSRDRSLGQGSASTAVLILLSVHTMKPAERARNSHLSGYYVGYKETDAADQFIYKTVDIDHNTQPTSGREEYTVTGLKKNTKYTVVVQAFNPQGSGPSSNELVVKTYEYVVVVPLFGINFLLILTSVSFPAASISDPPPSPSLKIIATTSSSIHVRWEQDLSKYKVTGYLVHYKHAGAEWKEMQLHSFTTNKIIEGLLCGTNYQIFLTAFNDIGRGEPSPVIEVATEGRGRYGPTLCVVGSRSSRLCTHLSLIARGQGRLRESSRTSPAGRRGYAVIRCGTSDAVPSARAIKSIIII</sequence>
<dbReference type="InterPro" id="IPR050964">
    <property type="entry name" value="Striated_Muscle_Regulatory"/>
</dbReference>
<protein>
    <submittedName>
        <fullName evidence="5">Down syndrome cell adhesion molecule-like</fullName>
    </submittedName>
</protein>
<evidence type="ECO:0000313" key="6">
    <source>
        <dbReference type="Proteomes" id="UP000192247"/>
    </source>
</evidence>
<dbReference type="PROSITE" id="PS50835">
    <property type="entry name" value="IG_LIKE"/>
    <property type="match status" value="1"/>
</dbReference>
<gene>
    <name evidence="5" type="ORF">BIW11_14317</name>
</gene>
<feature type="compositionally biased region" description="Polar residues" evidence="2">
    <location>
        <begin position="319"/>
        <end position="332"/>
    </location>
</feature>
<dbReference type="EMBL" id="MNPL01033427">
    <property type="protein sequence ID" value="OQR66195.1"/>
    <property type="molecule type" value="Genomic_DNA"/>
</dbReference>
<feature type="region of interest" description="Disordered" evidence="2">
    <location>
        <begin position="394"/>
        <end position="449"/>
    </location>
</feature>
<dbReference type="GO" id="GO:0030154">
    <property type="term" value="P:cell differentiation"/>
    <property type="evidence" value="ECO:0007669"/>
    <property type="project" value="UniProtKB-ARBA"/>
</dbReference>
<dbReference type="InterPro" id="IPR003961">
    <property type="entry name" value="FN3_dom"/>
</dbReference>
<evidence type="ECO:0000313" key="5">
    <source>
        <dbReference type="EMBL" id="OQR66195.1"/>
    </source>
</evidence>
<dbReference type="Pfam" id="PF00041">
    <property type="entry name" value="fn3"/>
    <property type="match status" value="3"/>
</dbReference>
<dbReference type="AlphaFoldDB" id="A0A1V9WY71"/>
<dbReference type="SMART" id="SM00409">
    <property type="entry name" value="IG"/>
    <property type="match status" value="1"/>
</dbReference>
<dbReference type="InParanoid" id="A0A1V9WY71"/>
<dbReference type="InterPro" id="IPR036179">
    <property type="entry name" value="Ig-like_dom_sf"/>
</dbReference>
<feature type="domain" description="Fibronectin type-III" evidence="4">
    <location>
        <begin position="578"/>
        <end position="670"/>
    </location>
</feature>
<dbReference type="PANTHER" id="PTHR13817">
    <property type="entry name" value="TITIN"/>
    <property type="match status" value="1"/>
</dbReference>
<dbReference type="SUPFAM" id="SSF49265">
    <property type="entry name" value="Fibronectin type III"/>
    <property type="match status" value="3"/>
</dbReference>
<evidence type="ECO:0000256" key="2">
    <source>
        <dbReference type="SAM" id="MobiDB-lite"/>
    </source>
</evidence>
<dbReference type="SUPFAM" id="SSF48726">
    <property type="entry name" value="Immunoglobulin"/>
    <property type="match status" value="1"/>
</dbReference>
<feature type="domain" description="Fibronectin type-III" evidence="4">
    <location>
        <begin position="444"/>
        <end position="550"/>
    </location>
</feature>
<evidence type="ECO:0000256" key="1">
    <source>
        <dbReference type="ARBA" id="ARBA00022737"/>
    </source>
</evidence>
<dbReference type="Pfam" id="PF07679">
    <property type="entry name" value="I-set"/>
    <property type="match status" value="1"/>
</dbReference>
<dbReference type="CDD" id="cd00063">
    <property type="entry name" value="FN3"/>
    <property type="match status" value="3"/>
</dbReference>
<dbReference type="InterPro" id="IPR003598">
    <property type="entry name" value="Ig_sub2"/>
</dbReference>
<dbReference type="STRING" id="418985.A0A1V9WY71"/>
<keyword evidence="1" id="KW-0677">Repeat</keyword>
<dbReference type="Gene3D" id="2.60.40.10">
    <property type="entry name" value="Immunoglobulins"/>
    <property type="match status" value="4"/>
</dbReference>
<evidence type="ECO:0000259" key="4">
    <source>
        <dbReference type="PROSITE" id="PS50853"/>
    </source>
</evidence>
<dbReference type="InterPro" id="IPR036116">
    <property type="entry name" value="FN3_sf"/>
</dbReference>
<feature type="domain" description="Ig-like" evidence="3">
    <location>
        <begin position="123"/>
        <end position="216"/>
    </location>
</feature>
<dbReference type="PANTHER" id="PTHR13817:SF102">
    <property type="entry name" value="DOWN SYNDROME CELL ADHESION MOLECULE-LIKE PROTEIN DSCAM2"/>
    <property type="match status" value="1"/>
</dbReference>
<name>A0A1V9WY71_9ACAR</name>
<dbReference type="InterPro" id="IPR007110">
    <property type="entry name" value="Ig-like_dom"/>
</dbReference>
<dbReference type="SMART" id="SM00408">
    <property type="entry name" value="IGc2"/>
    <property type="match status" value="1"/>
</dbReference>
<organism evidence="5 6">
    <name type="scientific">Tropilaelaps mercedesae</name>
    <dbReference type="NCBI Taxonomy" id="418985"/>
    <lineage>
        <taxon>Eukaryota</taxon>
        <taxon>Metazoa</taxon>
        <taxon>Ecdysozoa</taxon>
        <taxon>Arthropoda</taxon>
        <taxon>Chelicerata</taxon>
        <taxon>Arachnida</taxon>
        <taxon>Acari</taxon>
        <taxon>Parasitiformes</taxon>
        <taxon>Mesostigmata</taxon>
        <taxon>Gamasina</taxon>
        <taxon>Dermanyssoidea</taxon>
        <taxon>Laelapidae</taxon>
        <taxon>Tropilaelaps</taxon>
    </lineage>
</organism>
<accession>A0A1V9WY71</accession>
<dbReference type="SMART" id="SM00060">
    <property type="entry name" value="FN3"/>
    <property type="match status" value="3"/>
</dbReference>
<feature type="region of interest" description="Disordered" evidence="2">
    <location>
        <begin position="315"/>
        <end position="353"/>
    </location>
</feature>
<proteinExistence type="predicted"/>
<dbReference type="InterPro" id="IPR013783">
    <property type="entry name" value="Ig-like_fold"/>
</dbReference>
<comment type="caution">
    <text evidence="5">The sequence shown here is derived from an EMBL/GenBank/DDBJ whole genome shotgun (WGS) entry which is preliminary data.</text>
</comment>
<dbReference type="InterPro" id="IPR013098">
    <property type="entry name" value="Ig_I-set"/>
</dbReference>
<dbReference type="CDD" id="cd00096">
    <property type="entry name" value="Ig"/>
    <property type="match status" value="1"/>
</dbReference>
<feature type="domain" description="Fibronectin type-III" evidence="4">
    <location>
        <begin position="223"/>
        <end position="316"/>
    </location>
</feature>
<dbReference type="GO" id="GO:0009653">
    <property type="term" value="P:anatomical structure morphogenesis"/>
    <property type="evidence" value="ECO:0007669"/>
    <property type="project" value="UniProtKB-ARBA"/>
</dbReference>
<dbReference type="OrthoDB" id="152385at2759"/>
<dbReference type="Proteomes" id="UP000192247">
    <property type="component" value="Unassembled WGS sequence"/>
</dbReference>
<reference evidence="5 6" key="1">
    <citation type="journal article" date="2017" name="Gigascience">
        <title>Draft genome of the honey bee ectoparasitic mite, Tropilaelaps mercedesae, is shaped by the parasitic life history.</title>
        <authorList>
            <person name="Dong X."/>
            <person name="Armstrong S.D."/>
            <person name="Xia D."/>
            <person name="Makepeace B.L."/>
            <person name="Darby A.C."/>
            <person name="Kadowaki T."/>
        </authorList>
    </citation>
    <scope>NUCLEOTIDE SEQUENCE [LARGE SCALE GENOMIC DNA]</scope>
    <source>
        <strain evidence="5">Wuxi-XJTLU</strain>
    </source>
</reference>
<keyword evidence="6" id="KW-1185">Reference proteome</keyword>
<dbReference type="PROSITE" id="PS50853">
    <property type="entry name" value="FN3"/>
    <property type="match status" value="3"/>
</dbReference>
<evidence type="ECO:0000259" key="3">
    <source>
        <dbReference type="PROSITE" id="PS50835"/>
    </source>
</evidence>
<dbReference type="InterPro" id="IPR003599">
    <property type="entry name" value="Ig_sub"/>
</dbReference>
<feature type="non-terminal residue" evidence="5">
    <location>
        <position position="1"/>
    </location>
</feature>